<dbReference type="Gene3D" id="3.40.30.10">
    <property type="entry name" value="Glutaredoxin"/>
    <property type="match status" value="1"/>
</dbReference>
<sequence>MNILKTAALAGLVTLRAGTAATAEVGPDGLHMQPFFANTFLDMSEDLSEATANGRDLMVIVEQNGCPYCAEMHNVNFARDEIVSYVEDNFLVIQLDMWGSREVTGFDGETLEEKDLVRKWSVNFTPTTLLFTAPEAGSPPDDMQEALAFAMPGYFKPFHHLSALQYVASDGYKEQPNFQRWLQAKADAMREDGEEVTIWE</sequence>
<feature type="signal peptide" evidence="1">
    <location>
        <begin position="1"/>
        <end position="23"/>
    </location>
</feature>
<evidence type="ECO:0000259" key="2">
    <source>
        <dbReference type="Pfam" id="PF13098"/>
    </source>
</evidence>
<dbReference type="Proteomes" id="UP000467322">
    <property type="component" value="Unassembled WGS sequence"/>
</dbReference>
<dbReference type="InterPro" id="IPR036249">
    <property type="entry name" value="Thioredoxin-like_sf"/>
</dbReference>
<proteinExistence type="predicted"/>
<dbReference type="Pfam" id="PF13098">
    <property type="entry name" value="Thioredoxin_2"/>
    <property type="match status" value="1"/>
</dbReference>
<name>A0A845LUI2_9RHOB</name>
<dbReference type="AlphaFoldDB" id="A0A845LUI2"/>
<feature type="chain" id="PRO_5032554593" evidence="1">
    <location>
        <begin position="24"/>
        <end position="200"/>
    </location>
</feature>
<gene>
    <name evidence="3" type="ORF">GQE99_00545</name>
</gene>
<organism evidence="3 4">
    <name type="scientific">Maritimibacter harenae</name>
    <dbReference type="NCBI Taxonomy" id="2606218"/>
    <lineage>
        <taxon>Bacteria</taxon>
        <taxon>Pseudomonadati</taxon>
        <taxon>Pseudomonadota</taxon>
        <taxon>Alphaproteobacteria</taxon>
        <taxon>Rhodobacterales</taxon>
        <taxon>Roseobacteraceae</taxon>
        <taxon>Maritimibacter</taxon>
    </lineage>
</organism>
<accession>A0A845LUI2</accession>
<evidence type="ECO:0000256" key="1">
    <source>
        <dbReference type="SAM" id="SignalP"/>
    </source>
</evidence>
<dbReference type="SUPFAM" id="SSF52833">
    <property type="entry name" value="Thioredoxin-like"/>
    <property type="match status" value="1"/>
</dbReference>
<feature type="domain" description="Thioredoxin-like fold" evidence="2">
    <location>
        <begin position="50"/>
        <end position="133"/>
    </location>
</feature>
<dbReference type="RefSeq" id="WP_161349639.1">
    <property type="nucleotide sequence ID" value="NZ_WTUX01000002.1"/>
</dbReference>
<reference evidence="3 4" key="1">
    <citation type="submission" date="2019-12" db="EMBL/GenBank/DDBJ databases">
        <title>Maritimibacter sp. nov. sp. isolated from sea sand.</title>
        <authorList>
            <person name="Kim J."/>
            <person name="Jeong S.E."/>
            <person name="Jung H.S."/>
            <person name="Jeon C.O."/>
        </authorList>
    </citation>
    <scope>NUCLEOTIDE SEQUENCE [LARGE SCALE GENOMIC DNA]</scope>
    <source>
        <strain evidence="3 4">DP07</strain>
    </source>
</reference>
<dbReference type="InterPro" id="IPR041737">
    <property type="entry name" value="SoxW"/>
</dbReference>
<dbReference type="InterPro" id="IPR012336">
    <property type="entry name" value="Thioredoxin-like_fold"/>
</dbReference>
<comment type="caution">
    <text evidence="3">The sequence shown here is derived from an EMBL/GenBank/DDBJ whole genome shotgun (WGS) entry which is preliminary data.</text>
</comment>
<keyword evidence="1" id="KW-0732">Signal</keyword>
<dbReference type="CDD" id="cd02951">
    <property type="entry name" value="SoxW"/>
    <property type="match status" value="1"/>
</dbReference>
<dbReference type="EMBL" id="WTUX01000002">
    <property type="protein sequence ID" value="MZR11520.1"/>
    <property type="molecule type" value="Genomic_DNA"/>
</dbReference>
<evidence type="ECO:0000313" key="4">
    <source>
        <dbReference type="Proteomes" id="UP000467322"/>
    </source>
</evidence>
<protein>
    <submittedName>
        <fullName evidence="3">Thioredoxin fold domain-containing protein</fullName>
    </submittedName>
</protein>
<evidence type="ECO:0000313" key="3">
    <source>
        <dbReference type="EMBL" id="MZR11520.1"/>
    </source>
</evidence>
<keyword evidence="4" id="KW-1185">Reference proteome</keyword>